<comment type="subcellular location">
    <subcellularLocation>
        <location evidence="1">Cytoplasm</location>
    </subcellularLocation>
</comment>
<keyword evidence="9" id="KW-0443">Lipid metabolism</keyword>
<dbReference type="GO" id="GO:0005524">
    <property type="term" value="F:ATP binding"/>
    <property type="evidence" value="ECO:0007669"/>
    <property type="project" value="UniProtKB-KW"/>
</dbReference>
<evidence type="ECO:0000256" key="7">
    <source>
        <dbReference type="ARBA" id="ARBA00022741"/>
    </source>
</evidence>
<dbReference type="GO" id="GO:0006104">
    <property type="term" value="P:succinyl-CoA metabolic process"/>
    <property type="evidence" value="ECO:0007669"/>
    <property type="project" value="TreeGrafter"/>
</dbReference>
<dbReference type="KEGG" id="bana:BARAN1_0735"/>
<organism evidence="14 15">
    <name type="scientific">Candidatus Bipolaricaulis anaerobius</name>
    <dbReference type="NCBI Taxonomy" id="2026885"/>
    <lineage>
        <taxon>Bacteria</taxon>
        <taxon>Candidatus Bipolaricaulota</taxon>
        <taxon>Candidatus Bipolaricaulia</taxon>
        <taxon>Candidatus Bipolaricaulales</taxon>
        <taxon>Candidatus Bipolaricaulaceae</taxon>
        <taxon>Candidatus Bipolaricaulis</taxon>
    </lineage>
</organism>
<dbReference type="Gene3D" id="3.30.470.110">
    <property type="match status" value="1"/>
</dbReference>
<evidence type="ECO:0000259" key="13">
    <source>
        <dbReference type="Pfam" id="PF24948"/>
    </source>
</evidence>
<dbReference type="AlphaFoldDB" id="A0A2X3L0N9"/>
<protein>
    <recommendedName>
        <fullName evidence="2">ATP citrate synthase</fullName>
        <ecNumber evidence="2">2.3.3.8</ecNumber>
    </recommendedName>
</protein>
<dbReference type="SUPFAM" id="SSF56059">
    <property type="entry name" value="Glutathione synthetase ATP-binding domain-like"/>
    <property type="match status" value="1"/>
</dbReference>
<dbReference type="Gene3D" id="3.40.50.261">
    <property type="entry name" value="Succinyl-CoA synthetase domains"/>
    <property type="match status" value="1"/>
</dbReference>
<dbReference type="GO" id="GO:0006099">
    <property type="term" value="P:tricarboxylic acid cycle"/>
    <property type="evidence" value="ECO:0007669"/>
    <property type="project" value="TreeGrafter"/>
</dbReference>
<keyword evidence="7" id="KW-0547">Nucleotide-binding</keyword>
<proteinExistence type="predicted"/>
<evidence type="ECO:0000256" key="4">
    <source>
        <dbReference type="ARBA" id="ARBA00022516"/>
    </source>
</evidence>
<dbReference type="GO" id="GO:0004775">
    <property type="term" value="F:succinate-CoA ligase (ADP-forming) activity"/>
    <property type="evidence" value="ECO:0007669"/>
    <property type="project" value="TreeGrafter"/>
</dbReference>
<evidence type="ECO:0000256" key="5">
    <source>
        <dbReference type="ARBA" id="ARBA00022553"/>
    </source>
</evidence>
<dbReference type="Pfam" id="PF24948">
    <property type="entry name" value="Citrate_synth_N"/>
    <property type="match status" value="1"/>
</dbReference>
<evidence type="ECO:0000256" key="3">
    <source>
        <dbReference type="ARBA" id="ARBA00022490"/>
    </source>
</evidence>
<keyword evidence="14" id="KW-0456">Lyase</keyword>
<dbReference type="Pfam" id="PF16114">
    <property type="entry name" value="Citrate_bind"/>
    <property type="match status" value="1"/>
</dbReference>
<keyword evidence="10" id="KW-0012">Acyltransferase</keyword>
<dbReference type="GO" id="GO:0006629">
    <property type="term" value="P:lipid metabolic process"/>
    <property type="evidence" value="ECO:0007669"/>
    <property type="project" value="UniProtKB-KW"/>
</dbReference>
<keyword evidence="15" id="KW-1185">Reference proteome</keyword>
<evidence type="ECO:0000256" key="1">
    <source>
        <dbReference type="ARBA" id="ARBA00004496"/>
    </source>
</evidence>
<evidence type="ECO:0000256" key="9">
    <source>
        <dbReference type="ARBA" id="ARBA00023098"/>
    </source>
</evidence>
<dbReference type="PANTHER" id="PTHR11815:SF10">
    <property type="entry name" value="SUCCINATE--COA LIGASE [GDP-FORMING] SUBUNIT BETA, MITOCHONDRIAL"/>
    <property type="match status" value="1"/>
</dbReference>
<evidence type="ECO:0000256" key="8">
    <source>
        <dbReference type="ARBA" id="ARBA00022840"/>
    </source>
</evidence>
<dbReference type="GO" id="GO:0042709">
    <property type="term" value="C:succinate-CoA ligase complex"/>
    <property type="evidence" value="ECO:0007669"/>
    <property type="project" value="TreeGrafter"/>
</dbReference>
<keyword evidence="5" id="KW-0597">Phosphoprotein</keyword>
<feature type="domain" description="ATP-citrate synthase ATP-grasp" evidence="13">
    <location>
        <begin position="2"/>
        <end position="234"/>
    </location>
</feature>
<evidence type="ECO:0000256" key="2">
    <source>
        <dbReference type="ARBA" id="ARBA00012639"/>
    </source>
</evidence>
<sequence length="427" mass="47745">MAQRGIREYDAKRMLARAIGEYSRGKFRLDDRLVLVTPETDLATLEADHPWLAKERLVVKPDQLFGKRGKNKLILLNADLAAAKAWIAARMGSEVTIEGAGGTTTGVLTHFLIEPFVPHDAEYYLAFTSSRDVDTIHFSPQGGVDIESVWDTVVSIDVPVLADPMQVRVLPELPDIPHRDTVAEFIQVLYRIYVDYHFTYLEFNPLAFFRGRLIPLDTVAKLDDTAAFQCAEKWGEITFPRPFGRPTTKEEAYVESLDAKTGASLKLTLLNPNGRVWLLVAGGGASVIYADTVVDLGFGDELANYGEYSGDPSTELTYEYTKTLLDLMTRNPDPQGRPKYLLIGGGIANFTDVAKTFTGIIQALEEYKDKLQKNHVKIYVRRGGPNYKEGLENMRRLGERIGVPLEVYGPETHMTRIVSLALEEAQR</sequence>
<keyword evidence="6" id="KW-0808">Transferase</keyword>
<dbReference type="Proteomes" id="UP000249818">
    <property type="component" value="Chromosome BARAN1"/>
</dbReference>
<accession>A0A2X3L0N9</accession>
<dbReference type="SUPFAM" id="SSF52210">
    <property type="entry name" value="Succinyl-CoA synthetase domains"/>
    <property type="match status" value="1"/>
</dbReference>
<dbReference type="InterPro" id="IPR016102">
    <property type="entry name" value="Succinyl-CoA_synth-like"/>
</dbReference>
<dbReference type="InterPro" id="IPR056749">
    <property type="entry name" value="Citrate_synth_N"/>
</dbReference>
<dbReference type="OrthoDB" id="9802602at2"/>
<dbReference type="PANTHER" id="PTHR11815">
    <property type="entry name" value="SUCCINYL-COA SYNTHETASE BETA CHAIN"/>
    <property type="match status" value="1"/>
</dbReference>
<dbReference type="InterPro" id="IPR032263">
    <property type="entry name" value="Citrate-bd"/>
</dbReference>
<keyword evidence="8" id="KW-0067">ATP-binding</keyword>
<feature type="domain" description="ATP-citrate synthase citrate-binding" evidence="12">
    <location>
        <begin position="245"/>
        <end position="423"/>
    </location>
</feature>
<reference evidence="15" key="1">
    <citation type="submission" date="2018-05" db="EMBL/GenBank/DDBJ databases">
        <authorList>
            <person name="Hao L."/>
        </authorList>
    </citation>
    <scope>NUCLEOTIDE SEQUENCE [LARGE SCALE GENOMIC DNA]</scope>
</reference>
<evidence type="ECO:0000256" key="6">
    <source>
        <dbReference type="ARBA" id="ARBA00022679"/>
    </source>
</evidence>
<keyword evidence="4" id="KW-0444">Lipid biosynthesis</keyword>
<name>A0A2X3L0N9_9BACT</name>
<evidence type="ECO:0000259" key="12">
    <source>
        <dbReference type="Pfam" id="PF16114"/>
    </source>
</evidence>
<dbReference type="GO" id="GO:0003878">
    <property type="term" value="F:ATP citrate synthase activity"/>
    <property type="evidence" value="ECO:0007669"/>
    <property type="project" value="UniProtKB-EC"/>
</dbReference>
<dbReference type="EC" id="2.3.3.8" evidence="2"/>
<dbReference type="FunFam" id="3.40.50.261:FF:000004">
    <property type="entry name" value="ATP-citrate synthase subunit"/>
    <property type="match status" value="1"/>
</dbReference>
<dbReference type="GO" id="GO:0016829">
    <property type="term" value="F:lyase activity"/>
    <property type="evidence" value="ECO:0007669"/>
    <property type="project" value="UniProtKB-KW"/>
</dbReference>
<comment type="catalytic activity">
    <reaction evidence="11">
        <text>oxaloacetate + acetyl-CoA + ADP + phosphate = citrate + ATP + CoA</text>
        <dbReference type="Rhea" id="RHEA:21160"/>
        <dbReference type="ChEBI" id="CHEBI:16452"/>
        <dbReference type="ChEBI" id="CHEBI:16947"/>
        <dbReference type="ChEBI" id="CHEBI:30616"/>
        <dbReference type="ChEBI" id="CHEBI:43474"/>
        <dbReference type="ChEBI" id="CHEBI:57287"/>
        <dbReference type="ChEBI" id="CHEBI:57288"/>
        <dbReference type="ChEBI" id="CHEBI:456216"/>
        <dbReference type="EC" id="2.3.3.8"/>
    </reaction>
</comment>
<evidence type="ECO:0000256" key="10">
    <source>
        <dbReference type="ARBA" id="ARBA00023315"/>
    </source>
</evidence>
<gene>
    <name evidence="14" type="primary">aclB</name>
    <name evidence="14" type="ORF">BARAN1_0735</name>
</gene>
<dbReference type="EMBL" id="LS483254">
    <property type="protein sequence ID" value="SQD92759.1"/>
    <property type="molecule type" value="Genomic_DNA"/>
</dbReference>
<dbReference type="RefSeq" id="WP_122030942.1">
    <property type="nucleotide sequence ID" value="NZ_LS483254.1"/>
</dbReference>
<evidence type="ECO:0000313" key="14">
    <source>
        <dbReference type="EMBL" id="SQD92759.1"/>
    </source>
</evidence>
<evidence type="ECO:0000256" key="11">
    <source>
        <dbReference type="ARBA" id="ARBA00047593"/>
    </source>
</evidence>
<evidence type="ECO:0000313" key="15">
    <source>
        <dbReference type="Proteomes" id="UP000249818"/>
    </source>
</evidence>
<keyword evidence="3" id="KW-0963">Cytoplasm</keyword>